<dbReference type="EMBL" id="CP001145">
    <property type="protein sequence ID" value="ACI16912.1"/>
    <property type="molecule type" value="Genomic_DNA"/>
</dbReference>
<gene>
    <name evidence="2" type="ordered locus">COPRO5265_0415</name>
</gene>
<feature type="signal peptide" evidence="1">
    <location>
        <begin position="1"/>
        <end position="24"/>
    </location>
</feature>
<feature type="chain" id="PRO_5002841222" description="Lipoprotein" evidence="1">
    <location>
        <begin position="25"/>
        <end position="184"/>
    </location>
</feature>
<evidence type="ECO:0000256" key="1">
    <source>
        <dbReference type="SAM" id="SignalP"/>
    </source>
</evidence>
<dbReference type="AlphaFoldDB" id="B5Y7N4"/>
<sequence>MKTKNIVLLIVVFFMVLGAPFSWAASSIDRLALESYPSFKAERVYGGTVAEVTREYSTLLNSVPYPGFEALNLRYLYITGQNEPVWKACQNGAMSSFFTSVRFYCYDLAWAHDRETAIQMGSAERFYYYDLFVYEQDPREHLTRVMLTAWRNGQIMREAAALARSLNLQDVANLYDHTTQSPAN</sequence>
<dbReference type="RefSeq" id="WP_012543564.1">
    <property type="nucleotide sequence ID" value="NC_011295.1"/>
</dbReference>
<proteinExistence type="predicted"/>
<evidence type="ECO:0000313" key="3">
    <source>
        <dbReference type="Proteomes" id="UP000001732"/>
    </source>
</evidence>
<keyword evidence="1" id="KW-0732">Signal</keyword>
<organism evidence="2 3">
    <name type="scientific">Coprothermobacter proteolyticus (strain ATCC 35245 / DSM 5265 / OCM 4 / BT)</name>
    <dbReference type="NCBI Taxonomy" id="309798"/>
    <lineage>
        <taxon>Bacteria</taxon>
        <taxon>Pseudomonadati</taxon>
        <taxon>Coprothermobacterota</taxon>
        <taxon>Coprothermobacteria</taxon>
        <taxon>Coprothermobacterales</taxon>
        <taxon>Coprothermobacteraceae</taxon>
        <taxon>Coprothermobacter</taxon>
    </lineage>
</organism>
<dbReference type="OrthoDB" id="9928906at2"/>
<evidence type="ECO:0000313" key="2">
    <source>
        <dbReference type="EMBL" id="ACI16912.1"/>
    </source>
</evidence>
<dbReference type="STRING" id="309798.COPRO5265_0415"/>
<dbReference type="HOGENOM" id="CLU_1465857_0_0_9"/>
<evidence type="ECO:0008006" key="4">
    <source>
        <dbReference type="Google" id="ProtNLM"/>
    </source>
</evidence>
<accession>B5Y7N4</accession>
<dbReference type="KEGG" id="cpo:COPRO5265_0415"/>
<reference evidence="3" key="1">
    <citation type="submission" date="2008-08" db="EMBL/GenBank/DDBJ databases">
        <title>The complete genome sequence of Coprothermobacter proteolyticus strain ATCC 5245 / DSM 5265 / BT.</title>
        <authorList>
            <person name="Dodson R.J."/>
            <person name="Durkin A.S."/>
            <person name="Wu M."/>
            <person name="Eisen J."/>
            <person name="Sutton G."/>
        </authorList>
    </citation>
    <scope>NUCLEOTIDE SEQUENCE [LARGE SCALE GENOMIC DNA]</scope>
    <source>
        <strain evidence="3">ATCC 35245 / DSM 5265 / OCM 4 / BT</strain>
    </source>
</reference>
<reference evidence="2 3" key="2">
    <citation type="journal article" date="2014" name="Genome Announc.">
        <title>Complete Genome Sequence of Coprothermobacter proteolyticus DSM 5265.</title>
        <authorList>
            <person name="Alexiev A."/>
            <person name="Coil D.A."/>
            <person name="Badger J.H."/>
            <person name="Enticknap J."/>
            <person name="Ward N."/>
            <person name="Robb F.T."/>
            <person name="Eisen J.A."/>
        </authorList>
    </citation>
    <scope>NUCLEOTIDE SEQUENCE [LARGE SCALE GENOMIC DNA]</scope>
    <source>
        <strain evidence="3">ATCC 35245 / DSM 5265 / OCM 4 / BT</strain>
    </source>
</reference>
<keyword evidence="3" id="KW-1185">Reference proteome</keyword>
<dbReference type="Proteomes" id="UP000001732">
    <property type="component" value="Chromosome"/>
</dbReference>
<name>B5Y7N4_COPPD</name>
<protein>
    <recommendedName>
        <fullName evidence="4">Lipoprotein</fullName>
    </recommendedName>
</protein>